<gene>
    <name evidence="2" type="ORF">SAMN05421789_10871</name>
</gene>
<keyword evidence="3" id="KW-1185">Reference proteome</keyword>
<reference evidence="3" key="1">
    <citation type="submission" date="2017-01" db="EMBL/GenBank/DDBJ databases">
        <authorList>
            <person name="Varghese N."/>
            <person name="Submissions S."/>
        </authorList>
    </citation>
    <scope>NUCLEOTIDE SEQUENCE [LARGE SCALE GENOMIC DNA]</scope>
    <source>
        <strain evidence="3">DSM 23145</strain>
    </source>
</reference>
<dbReference type="STRING" id="713588.SAMN05421789_10871"/>
<dbReference type="SUPFAM" id="SSF47336">
    <property type="entry name" value="ACP-like"/>
    <property type="match status" value="1"/>
</dbReference>
<proteinExistence type="predicted"/>
<name>A0A1N7MCN2_9FLAO</name>
<evidence type="ECO:0000313" key="3">
    <source>
        <dbReference type="Proteomes" id="UP000185839"/>
    </source>
</evidence>
<evidence type="ECO:0000313" key="2">
    <source>
        <dbReference type="EMBL" id="SIS83823.1"/>
    </source>
</evidence>
<feature type="domain" description="Carrier" evidence="1">
    <location>
        <begin position="1"/>
        <end position="74"/>
    </location>
</feature>
<dbReference type="EMBL" id="FTOI01000008">
    <property type="protein sequence ID" value="SIS83823.1"/>
    <property type="molecule type" value="Genomic_DNA"/>
</dbReference>
<organism evidence="2 3">
    <name type="scientific">Kaistella chaponensis</name>
    <dbReference type="NCBI Taxonomy" id="713588"/>
    <lineage>
        <taxon>Bacteria</taxon>
        <taxon>Pseudomonadati</taxon>
        <taxon>Bacteroidota</taxon>
        <taxon>Flavobacteriia</taxon>
        <taxon>Flavobacteriales</taxon>
        <taxon>Weeksellaceae</taxon>
        <taxon>Chryseobacterium group</taxon>
        <taxon>Kaistella</taxon>
    </lineage>
</organism>
<accession>A0A1N7MCN2</accession>
<evidence type="ECO:0000259" key="1">
    <source>
        <dbReference type="PROSITE" id="PS50075"/>
    </source>
</evidence>
<dbReference type="OrthoDB" id="1274772at2"/>
<dbReference type="InterPro" id="IPR009081">
    <property type="entry name" value="PP-bd_ACP"/>
</dbReference>
<dbReference type="Proteomes" id="UP000185839">
    <property type="component" value="Unassembled WGS sequence"/>
</dbReference>
<sequence length="77" mass="8937">MNTQDFLLKLQEELEEEVTLQPETNLKSLESYDSLALLTIIAFVDENFNKKVEAKHFKDIKTIDDLMMVIGKENFEG</sequence>
<dbReference type="InterPro" id="IPR036736">
    <property type="entry name" value="ACP-like_sf"/>
</dbReference>
<dbReference type="RefSeq" id="WP_076387244.1">
    <property type="nucleotide sequence ID" value="NZ_FTOI01000008.1"/>
</dbReference>
<dbReference type="AlphaFoldDB" id="A0A1N7MCN2"/>
<dbReference type="Gene3D" id="1.10.1200.10">
    <property type="entry name" value="ACP-like"/>
    <property type="match status" value="1"/>
</dbReference>
<dbReference type="PROSITE" id="PS50075">
    <property type="entry name" value="CARRIER"/>
    <property type="match status" value="1"/>
</dbReference>
<protein>
    <submittedName>
        <fullName evidence="2">Acyl carrier protein</fullName>
    </submittedName>
</protein>